<keyword evidence="5" id="KW-0472">Membrane</keyword>
<keyword evidence="5" id="KW-0812">Transmembrane</keyword>
<dbReference type="PROSITE" id="PS00653">
    <property type="entry name" value="GLYCOSYL_HYDROL_F1_2"/>
    <property type="match status" value="1"/>
</dbReference>
<evidence type="ECO:0000256" key="3">
    <source>
        <dbReference type="ARBA" id="ARBA00023295"/>
    </source>
</evidence>
<dbReference type="EMBL" id="JAMYWD010000005">
    <property type="protein sequence ID" value="KAJ4969590.1"/>
    <property type="molecule type" value="Genomic_DNA"/>
</dbReference>
<dbReference type="PANTHER" id="PTHR10353:SF137">
    <property type="entry name" value="MYROSINASE 3-RELATED"/>
    <property type="match status" value="1"/>
</dbReference>
<comment type="caution">
    <text evidence="6">The sequence shown here is derived from an EMBL/GenBank/DDBJ whole genome shotgun (WGS) entry which is preliminary data.</text>
</comment>
<dbReference type="GO" id="GO:0005975">
    <property type="term" value="P:carbohydrate metabolic process"/>
    <property type="evidence" value="ECO:0007669"/>
    <property type="project" value="InterPro"/>
</dbReference>
<sequence length="352" mass="39786">MISFSYTKEVTIVVQTCVFLVLGFIYVHTAGVFASNVSVPLGRSSFPEGFIFGTGSSAYQYEGAAFADGKGPSIWDTFTHRYPGKIADHSNGDVALDSYHRYKTSQKGKIGITLVSNWMEPFSTSQPDIAASHRALDFMLGWFMSPLTYGYYPRTMRTLVGDRLPEFSKNQSLMVKGSLDFLGLNYYTANYAADDVQLNKTLIISSTTDSHVHFTVSKNGTLIGAPSGAAGLYVYPRGIRELLIYTKEKYRNPVIFITENGYGELNSHTQFVQEALKDDVRTEFYLSHLSYLRTAIEDGVDVRGFFAWSLLDNFEWNSGYTLRFGINYVDNNDSLKRYPKRSAIWFKNFLRR</sequence>
<dbReference type="Gene3D" id="3.20.20.80">
    <property type="entry name" value="Glycosidases"/>
    <property type="match status" value="2"/>
</dbReference>
<gene>
    <name evidence="6" type="ORF">NE237_002689</name>
</gene>
<evidence type="ECO:0000256" key="1">
    <source>
        <dbReference type="ARBA" id="ARBA00010838"/>
    </source>
</evidence>
<dbReference type="SUPFAM" id="SSF51445">
    <property type="entry name" value="(Trans)glycosidases"/>
    <property type="match status" value="2"/>
</dbReference>
<dbReference type="OrthoDB" id="65569at2759"/>
<dbReference type="Pfam" id="PF00232">
    <property type="entry name" value="Glyco_hydro_1"/>
    <property type="match status" value="2"/>
</dbReference>
<dbReference type="AlphaFoldDB" id="A0A9Q0KFQ3"/>
<name>A0A9Q0KFQ3_9MAGN</name>
<dbReference type="InterPro" id="IPR033132">
    <property type="entry name" value="GH_1_N_CS"/>
</dbReference>
<keyword evidence="3" id="KW-0326">Glycosidase</keyword>
<protein>
    <recommendedName>
        <fullName evidence="8">Beta-glucosidase</fullName>
    </recommendedName>
</protein>
<keyword evidence="7" id="KW-1185">Reference proteome</keyword>
<evidence type="ECO:0000313" key="7">
    <source>
        <dbReference type="Proteomes" id="UP001141806"/>
    </source>
</evidence>
<evidence type="ECO:0008006" key="8">
    <source>
        <dbReference type="Google" id="ProtNLM"/>
    </source>
</evidence>
<keyword evidence="2" id="KW-0378">Hydrolase</keyword>
<dbReference type="InterPro" id="IPR017853">
    <property type="entry name" value="GH"/>
</dbReference>
<feature type="transmembrane region" description="Helical" evidence="5">
    <location>
        <begin position="12"/>
        <end position="34"/>
    </location>
</feature>
<dbReference type="PANTHER" id="PTHR10353">
    <property type="entry name" value="GLYCOSYL HYDROLASE"/>
    <property type="match status" value="1"/>
</dbReference>
<evidence type="ECO:0000256" key="4">
    <source>
        <dbReference type="RuleBase" id="RU003690"/>
    </source>
</evidence>
<evidence type="ECO:0000313" key="6">
    <source>
        <dbReference type="EMBL" id="KAJ4969590.1"/>
    </source>
</evidence>
<dbReference type="Proteomes" id="UP001141806">
    <property type="component" value="Unassembled WGS sequence"/>
</dbReference>
<evidence type="ECO:0000256" key="2">
    <source>
        <dbReference type="ARBA" id="ARBA00022801"/>
    </source>
</evidence>
<dbReference type="GO" id="GO:0008422">
    <property type="term" value="F:beta-glucosidase activity"/>
    <property type="evidence" value="ECO:0007669"/>
    <property type="project" value="TreeGrafter"/>
</dbReference>
<comment type="similarity">
    <text evidence="1 4">Belongs to the glycosyl hydrolase 1 family.</text>
</comment>
<proteinExistence type="inferred from homology"/>
<dbReference type="PRINTS" id="PR00131">
    <property type="entry name" value="GLHYDRLASE1"/>
</dbReference>
<reference evidence="6" key="1">
    <citation type="journal article" date="2023" name="Plant J.">
        <title>The genome of the king protea, Protea cynaroides.</title>
        <authorList>
            <person name="Chang J."/>
            <person name="Duong T.A."/>
            <person name="Schoeman C."/>
            <person name="Ma X."/>
            <person name="Roodt D."/>
            <person name="Barker N."/>
            <person name="Li Z."/>
            <person name="Van de Peer Y."/>
            <person name="Mizrachi E."/>
        </authorList>
    </citation>
    <scope>NUCLEOTIDE SEQUENCE</scope>
    <source>
        <tissue evidence="6">Young leaves</tissue>
    </source>
</reference>
<evidence type="ECO:0000256" key="5">
    <source>
        <dbReference type="SAM" id="Phobius"/>
    </source>
</evidence>
<dbReference type="InterPro" id="IPR001360">
    <property type="entry name" value="Glyco_hydro_1"/>
</dbReference>
<accession>A0A9Q0KFQ3</accession>
<keyword evidence="5" id="KW-1133">Transmembrane helix</keyword>
<organism evidence="6 7">
    <name type="scientific">Protea cynaroides</name>
    <dbReference type="NCBI Taxonomy" id="273540"/>
    <lineage>
        <taxon>Eukaryota</taxon>
        <taxon>Viridiplantae</taxon>
        <taxon>Streptophyta</taxon>
        <taxon>Embryophyta</taxon>
        <taxon>Tracheophyta</taxon>
        <taxon>Spermatophyta</taxon>
        <taxon>Magnoliopsida</taxon>
        <taxon>Proteales</taxon>
        <taxon>Proteaceae</taxon>
        <taxon>Protea</taxon>
    </lineage>
</organism>